<evidence type="ECO:0000313" key="3">
    <source>
        <dbReference type="Proteomes" id="UP000659388"/>
    </source>
</evidence>
<dbReference type="CDD" id="cd00146">
    <property type="entry name" value="PKD"/>
    <property type="match status" value="1"/>
</dbReference>
<dbReference type="InterPro" id="IPR052918">
    <property type="entry name" value="Motility_Chemotaxis_Reg"/>
</dbReference>
<dbReference type="PANTHER" id="PTHR35580:SF1">
    <property type="entry name" value="PHYTASE-LIKE DOMAIN-CONTAINING PROTEIN"/>
    <property type="match status" value="1"/>
</dbReference>
<dbReference type="InterPro" id="IPR022409">
    <property type="entry name" value="PKD/Chitinase_dom"/>
</dbReference>
<dbReference type="PROSITE" id="PS50093">
    <property type="entry name" value="PKD"/>
    <property type="match status" value="2"/>
</dbReference>
<organism evidence="2 3">
    <name type="scientific">Fulvivirga sediminis</name>
    <dbReference type="NCBI Taxonomy" id="2803949"/>
    <lineage>
        <taxon>Bacteria</taxon>
        <taxon>Pseudomonadati</taxon>
        <taxon>Bacteroidota</taxon>
        <taxon>Cytophagia</taxon>
        <taxon>Cytophagales</taxon>
        <taxon>Fulvivirgaceae</taxon>
        <taxon>Fulvivirga</taxon>
    </lineage>
</organism>
<feature type="domain" description="PKD" evidence="1">
    <location>
        <begin position="956"/>
        <end position="989"/>
    </location>
</feature>
<dbReference type="Pfam" id="PF25778">
    <property type="entry name" value="DUF7948"/>
    <property type="match status" value="1"/>
</dbReference>
<dbReference type="Gene3D" id="2.60.40.10">
    <property type="entry name" value="Immunoglobulins"/>
    <property type="match status" value="2"/>
</dbReference>
<dbReference type="Proteomes" id="UP000659388">
    <property type="component" value="Unassembled WGS sequence"/>
</dbReference>
<proteinExistence type="predicted"/>
<dbReference type="InterPro" id="IPR057708">
    <property type="entry name" value="DUF7948"/>
</dbReference>
<dbReference type="RefSeq" id="WP_202246498.1">
    <property type="nucleotide sequence ID" value="NZ_JAESIY010000015.1"/>
</dbReference>
<dbReference type="EMBL" id="JAESIY010000015">
    <property type="protein sequence ID" value="MBL3658706.1"/>
    <property type="molecule type" value="Genomic_DNA"/>
</dbReference>
<dbReference type="InterPro" id="IPR035986">
    <property type="entry name" value="PKD_dom_sf"/>
</dbReference>
<accession>A0A937K2K9</accession>
<dbReference type="InterPro" id="IPR013783">
    <property type="entry name" value="Ig-like_fold"/>
</dbReference>
<dbReference type="InterPro" id="IPR000601">
    <property type="entry name" value="PKD_dom"/>
</dbReference>
<reference evidence="2" key="1">
    <citation type="submission" date="2021-01" db="EMBL/GenBank/DDBJ databases">
        <title>Fulvivirga kasyanovii gen. nov., sp nov., a novel member of the phylum Bacteroidetes isolated from seawater in a mussel farm.</title>
        <authorList>
            <person name="Zhao L.-H."/>
            <person name="Wang Z.-J."/>
        </authorList>
    </citation>
    <scope>NUCLEOTIDE SEQUENCE</scope>
    <source>
        <strain evidence="2">2943</strain>
    </source>
</reference>
<gene>
    <name evidence="2" type="ORF">JL102_21325</name>
</gene>
<evidence type="ECO:0000313" key="2">
    <source>
        <dbReference type="EMBL" id="MBL3658706.1"/>
    </source>
</evidence>
<name>A0A937K2K9_9BACT</name>
<dbReference type="AlphaFoldDB" id="A0A937K2K9"/>
<dbReference type="Pfam" id="PF18911">
    <property type="entry name" value="PKD_4"/>
    <property type="match status" value="2"/>
</dbReference>
<protein>
    <submittedName>
        <fullName evidence="2">Gliding motility-associated C-terminal domain-containing protein</fullName>
    </submittedName>
</protein>
<comment type="caution">
    <text evidence="2">The sequence shown here is derived from an EMBL/GenBank/DDBJ whole genome shotgun (WGS) entry which is preliminary data.</text>
</comment>
<dbReference type="SMART" id="SM00089">
    <property type="entry name" value="PKD"/>
    <property type="match status" value="2"/>
</dbReference>
<dbReference type="SUPFAM" id="SSF49299">
    <property type="entry name" value="PKD domain"/>
    <property type="match status" value="2"/>
</dbReference>
<keyword evidence="3" id="KW-1185">Reference proteome</keyword>
<sequence length="1083" mass="118924">MAINLSVTARDKPGIRFVENKGQFLKKSLYGADISNGRAYFGKSGFSYVFWDGEAFHKRHAGYEDENYKSAGFSEEDNGHDHVKMHVVNVTFKNAHTENVEAKHPYSTHYNYYYGTDSRKWVTKAKSFQSLFYNNIYDQTDMELYSQGSYLKYDLIIKPGGDPNAIKLVYSGMDDIYLQQGSLILETTVSKIEEYKPYAYQEVDGLKQQVVCEYVLEGNTLSFDFPLGYDESKELIIDPILIFSTYSGSNADNWGTTATYGENGKLYSGGITHHYRNDRYMGEFPATPGAFQTAWGGNWDIAILKYDSIGSNLEYATYLGGSGSEVPQSLIINSHDELVIFGSTNSTDFPITSNAYQNTFQGGSPLYTIMGEEFSDGSDVFVAKLSKDGSRLMGSTYFGGDGNDGIMRGLNPLALNYGDSQRGEVYVDDSDNIFIGGVTSSTDLFSSVTTFNDSYGGGEVDGFVAKFNADLSGLVWGGYLGGSGSDATYSLKVNDQAVYAAGGTISADFIIKGDGFVKTSFGDVDGWVARINLAGDLLLTTTYLGTSDYDQVFMLDFDSRGDIYVLGQTRGMYTITPGKYANGGGGQFIHKLSADLSTSIFSTMFGTPGRFTPNISPTAFLVNDCNNLYVAGWANTSIPSQVEDNTSISNNLTLTVSGLPTTADAYRQSTSGSDFYLMSLDADASSLLFATYFGGSASAVHVDGGTSRFDKKGIVYQSVCASCYGGSSFDVTAGAWSVVNGANSGCNNAAFKYDLASLRAVVQTNSLELNTPGITEVCMPDPIVFENLSIGGEIYEWNFGDGQQLSVTNTEPIPHYYKNPGKYRVTLKAIDPTTCIGEDVMTVEVKVHQSNLKVGEGGDICSYNSFKLTAEGGVSYHWSTKNGSFKSNEASPVVSPNDTTTYWVDMIDSNGCTKSEKVTVNVIPALDISFSAEKIYDCFSRPSLRLKNTSTNGNGFIWSMGDDTQLKGDQVDYYYEKDGEYTVRLSAMNEFCIYEASDSYSFYEIKVPNVITPGLEMDNDYFEILPESVVKSLQIYNRWGKLVYETDDYKNDWQANGLVSGVYYYEASIDHEYRCVGWVHVIK</sequence>
<evidence type="ECO:0000259" key="1">
    <source>
        <dbReference type="PROSITE" id="PS50093"/>
    </source>
</evidence>
<dbReference type="PANTHER" id="PTHR35580">
    <property type="entry name" value="CELL SURFACE GLYCOPROTEIN (S-LAYER PROTEIN)-LIKE PROTEIN"/>
    <property type="match status" value="1"/>
</dbReference>
<dbReference type="Pfam" id="PF13585">
    <property type="entry name" value="CHU_C"/>
    <property type="match status" value="1"/>
</dbReference>
<feature type="domain" description="PKD" evidence="1">
    <location>
        <begin position="795"/>
        <end position="852"/>
    </location>
</feature>